<evidence type="ECO:0000313" key="3">
    <source>
        <dbReference type="EMBL" id="BDI33564.1"/>
    </source>
</evidence>
<dbReference type="PROSITE" id="PS50088">
    <property type="entry name" value="ANK_REPEAT"/>
    <property type="match status" value="3"/>
</dbReference>
<keyword evidence="4" id="KW-1185">Reference proteome</keyword>
<dbReference type="SMART" id="SM00320">
    <property type="entry name" value="WD40"/>
    <property type="match status" value="4"/>
</dbReference>
<keyword evidence="2" id="KW-0040">ANK repeat</keyword>
<protein>
    <submittedName>
        <fullName evidence="3">Uncharacterized protein</fullName>
    </submittedName>
</protein>
<accession>A0A402D0S3</accession>
<gene>
    <name evidence="3" type="ORF">CCAX7_56150</name>
</gene>
<sequence length="668" mass="71175">MVLPKFLNFDWPFPARSSRLAFGAPAAPPSYDLLDHERIAVESLTVCLKLGEAGVTALAFSPDGTILAVGLSDGTAGFYHLKSRKWGLRTGRFHEGGVQAIAVTPDGKLLVTCGGGIIISDVQTGAIRRRLAVGASVGCVAISPDGKTLAAGTVSPNELADMEAEGGEESFQDGAGKPLASVFLWSLPSFRLQRKLMISGGVSQINFSQTQRLLVVSHREGAVFSLTSSKKIWRREGEDARAGSISPNGKIVEYDLEFWDIDAGKHLAGSILQHNHSAFSNSGRLVVTGNRNEGTSVFDGSTGKLIAELDVFEDFAALSPDGSLLAGGYRDFGTRPYRFDEIYLYRIDEAALRRIAYAREYPTKRQIAQKDLEAAISEGDVVRVKAALSTGADPNFPYPNPMHMETTLLARVIQDGQTDIAEALVKGGARFHPHDPDFAIQMLFNAVEGGSVAMVQWLLDRGVSLPTESGLLLHMAALCGHAGVIDFLLDHGAAIDNRWGDQGQTSLMSAAMSGSADAVRMLLERGANATLRSIVSPGAAAGQPMSALGYAINSRNVETIQLLIDTSPDLTETDLFAALSYDIIRNERGPELLQLLIAHGADPNARGNGGAPLIRASKLASVDCVAVLLAHGADVNMKDDDGKTALDWSTNPEITKMLIAAIPKTGES</sequence>
<dbReference type="Pfam" id="PF12796">
    <property type="entry name" value="Ank_2"/>
    <property type="match status" value="2"/>
</dbReference>
<dbReference type="PANTHER" id="PTHR24173:SF83">
    <property type="entry name" value="SOCS BOX DOMAIN-CONTAINING PROTEIN"/>
    <property type="match status" value="1"/>
</dbReference>
<dbReference type="OrthoDB" id="407974at2"/>
<evidence type="ECO:0000313" key="4">
    <source>
        <dbReference type="Proteomes" id="UP000287394"/>
    </source>
</evidence>
<name>A0A402D0S3_9BACT</name>
<evidence type="ECO:0000256" key="1">
    <source>
        <dbReference type="ARBA" id="ARBA00022737"/>
    </source>
</evidence>
<dbReference type="Gene3D" id="2.130.10.10">
    <property type="entry name" value="YVTN repeat-like/Quinoprotein amine dehydrogenase"/>
    <property type="match status" value="2"/>
</dbReference>
<dbReference type="InterPro" id="IPR015943">
    <property type="entry name" value="WD40/YVTN_repeat-like_dom_sf"/>
</dbReference>
<dbReference type="InterPro" id="IPR002110">
    <property type="entry name" value="Ankyrin_rpt"/>
</dbReference>
<dbReference type="Gene3D" id="1.25.40.20">
    <property type="entry name" value="Ankyrin repeat-containing domain"/>
    <property type="match status" value="2"/>
</dbReference>
<dbReference type="InterPro" id="IPR001680">
    <property type="entry name" value="WD40_rpt"/>
</dbReference>
<dbReference type="SUPFAM" id="SSF48403">
    <property type="entry name" value="Ankyrin repeat"/>
    <property type="match status" value="1"/>
</dbReference>
<dbReference type="PRINTS" id="PR01415">
    <property type="entry name" value="ANKYRIN"/>
</dbReference>
<reference evidence="3 4" key="1">
    <citation type="journal article" date="2019" name="Int. J. Syst. Evol. Microbiol.">
        <title>Capsulimonas corticalis gen. nov., sp. nov., an aerobic capsulated bacterium, of a novel bacterial order, Capsulimonadales ord. nov., of the class Armatimonadia of the phylum Armatimonadetes.</title>
        <authorList>
            <person name="Li J."/>
            <person name="Kudo C."/>
            <person name="Tonouchi A."/>
        </authorList>
    </citation>
    <scope>NUCLEOTIDE SEQUENCE [LARGE SCALE GENOMIC DNA]</scope>
    <source>
        <strain evidence="3 4">AX-7</strain>
    </source>
</reference>
<dbReference type="InterPro" id="IPR036770">
    <property type="entry name" value="Ankyrin_rpt-contain_sf"/>
</dbReference>
<keyword evidence="1" id="KW-0677">Repeat</keyword>
<dbReference type="RefSeq" id="WP_119323103.1">
    <property type="nucleotide sequence ID" value="NZ_AP025739.1"/>
</dbReference>
<dbReference type="Pfam" id="PF00400">
    <property type="entry name" value="WD40"/>
    <property type="match status" value="2"/>
</dbReference>
<dbReference type="SUPFAM" id="SSF82171">
    <property type="entry name" value="DPP6 N-terminal domain-like"/>
    <property type="match status" value="1"/>
</dbReference>
<proteinExistence type="predicted"/>
<dbReference type="EMBL" id="AP025739">
    <property type="protein sequence ID" value="BDI33564.1"/>
    <property type="molecule type" value="Genomic_DNA"/>
</dbReference>
<dbReference type="PANTHER" id="PTHR24173">
    <property type="entry name" value="ANKYRIN REPEAT CONTAINING"/>
    <property type="match status" value="1"/>
</dbReference>
<evidence type="ECO:0000256" key="2">
    <source>
        <dbReference type="ARBA" id="ARBA00023043"/>
    </source>
</evidence>
<organism evidence="3 4">
    <name type="scientific">Capsulimonas corticalis</name>
    <dbReference type="NCBI Taxonomy" id="2219043"/>
    <lineage>
        <taxon>Bacteria</taxon>
        <taxon>Bacillati</taxon>
        <taxon>Armatimonadota</taxon>
        <taxon>Armatimonadia</taxon>
        <taxon>Capsulimonadales</taxon>
        <taxon>Capsulimonadaceae</taxon>
        <taxon>Capsulimonas</taxon>
    </lineage>
</organism>
<dbReference type="Proteomes" id="UP000287394">
    <property type="component" value="Chromosome"/>
</dbReference>
<dbReference type="AlphaFoldDB" id="A0A402D0S3"/>
<dbReference type="PROSITE" id="PS50297">
    <property type="entry name" value="ANK_REP_REGION"/>
    <property type="match status" value="3"/>
</dbReference>
<dbReference type="KEGG" id="ccot:CCAX7_56150"/>
<dbReference type="SMART" id="SM00248">
    <property type="entry name" value="ANK"/>
    <property type="match status" value="9"/>
</dbReference>